<dbReference type="PANTHER" id="PTHR38926">
    <property type="entry name" value="F-BOX DOMAIN CONTAINING PROTEIN, EXPRESSED"/>
    <property type="match status" value="1"/>
</dbReference>
<organism evidence="1 2">
    <name type="scientific">Trichogramma kaykai</name>
    <dbReference type="NCBI Taxonomy" id="54128"/>
    <lineage>
        <taxon>Eukaryota</taxon>
        <taxon>Metazoa</taxon>
        <taxon>Ecdysozoa</taxon>
        <taxon>Arthropoda</taxon>
        <taxon>Hexapoda</taxon>
        <taxon>Insecta</taxon>
        <taxon>Pterygota</taxon>
        <taxon>Neoptera</taxon>
        <taxon>Endopterygota</taxon>
        <taxon>Hymenoptera</taxon>
        <taxon>Apocrita</taxon>
        <taxon>Proctotrupomorpha</taxon>
        <taxon>Chalcidoidea</taxon>
        <taxon>Trichogrammatidae</taxon>
        <taxon>Trichogramma</taxon>
    </lineage>
</organism>
<dbReference type="PANTHER" id="PTHR38926:SF5">
    <property type="entry name" value="F-BOX AND LEUCINE-RICH REPEAT PROTEIN 6"/>
    <property type="match status" value="1"/>
</dbReference>
<evidence type="ECO:0000313" key="1">
    <source>
        <dbReference type="EMBL" id="KAL3398293.1"/>
    </source>
</evidence>
<accession>A0ABD2WZY7</accession>
<gene>
    <name evidence="1" type="ORF">TKK_007477</name>
</gene>
<evidence type="ECO:0000313" key="2">
    <source>
        <dbReference type="Proteomes" id="UP001627154"/>
    </source>
</evidence>
<protein>
    <recommendedName>
        <fullName evidence="3">F-box domain-containing protein</fullName>
    </recommendedName>
</protein>
<dbReference type="EMBL" id="JBJJXI010000059">
    <property type="protein sequence ID" value="KAL3398293.1"/>
    <property type="molecule type" value="Genomic_DNA"/>
</dbReference>
<comment type="caution">
    <text evidence="1">The sequence shown here is derived from an EMBL/GenBank/DDBJ whole genome shotgun (WGS) entry which is preliminary data.</text>
</comment>
<proteinExistence type="predicted"/>
<dbReference type="Gene3D" id="3.80.10.10">
    <property type="entry name" value="Ribonuclease Inhibitor"/>
    <property type="match status" value="2"/>
</dbReference>
<sequence length="477" mass="55386">MAAMENNSTIGAIECLNNDCLREIFYHLPIIDLLQMEKGNMRFFQSPFHLTFPSIRCAVCKRWTYVAQDSWGRITGADFYDFLQEDDDTLDEEIIQNVWKRFAMRITGVELDITCRTFDLDAFFPACCKIKSLRWELPDEEWWITTLSRCIEKLENLDLTISPDQDFIPNIGVDPFFTAFVGLLQEAKLENLKNFRLNVKHTNCTDKILEIVDRLPRHLKSLKIINTCIFSCKLLSEILEKFTQLEYLSLSTGIFRPQINLENTRVFLPRTLKYLCIDKLTFNSLCYDFICNLTALEGVRLVGGEMTHEGLIKVAKYCENLKSIDLTKVDGLNETAFTIALPIMKKLETLKFREFSDIEGRFFRDLLGLKDVHIAKCFNVLPVNICDLLHTSKDLSRIVYQCPSSEARMLIETAIQCCVDRAPDNFLNFIIKGVFTDCDKFDDFYPCLKVRIITDHSVPHNFSHINEHYNEGNEYYV</sequence>
<dbReference type="SUPFAM" id="SSF52047">
    <property type="entry name" value="RNI-like"/>
    <property type="match status" value="1"/>
</dbReference>
<keyword evidence="2" id="KW-1185">Reference proteome</keyword>
<dbReference type="InterPro" id="IPR032675">
    <property type="entry name" value="LRR_dom_sf"/>
</dbReference>
<evidence type="ECO:0008006" key="3">
    <source>
        <dbReference type="Google" id="ProtNLM"/>
    </source>
</evidence>
<reference evidence="1 2" key="1">
    <citation type="journal article" date="2024" name="bioRxiv">
        <title>A reference genome for Trichogramma kaykai: A tiny desert-dwelling parasitoid wasp with competing sex-ratio distorters.</title>
        <authorList>
            <person name="Culotta J."/>
            <person name="Lindsey A.R."/>
        </authorList>
    </citation>
    <scope>NUCLEOTIDE SEQUENCE [LARGE SCALE GENOMIC DNA]</scope>
    <source>
        <strain evidence="1 2">KSX58</strain>
    </source>
</reference>
<dbReference type="AlphaFoldDB" id="A0ABD2WZY7"/>
<name>A0ABD2WZY7_9HYME</name>
<dbReference type="Proteomes" id="UP001627154">
    <property type="component" value="Unassembled WGS sequence"/>
</dbReference>